<accession>A0A4S8LC34</accession>
<reference evidence="2 3" key="1">
    <citation type="journal article" date="2019" name="Nat. Ecol. Evol.">
        <title>Megaphylogeny resolves global patterns of mushroom evolution.</title>
        <authorList>
            <person name="Varga T."/>
            <person name="Krizsan K."/>
            <person name="Foldi C."/>
            <person name="Dima B."/>
            <person name="Sanchez-Garcia M."/>
            <person name="Sanchez-Ramirez S."/>
            <person name="Szollosi G.J."/>
            <person name="Szarkandi J.G."/>
            <person name="Papp V."/>
            <person name="Albert L."/>
            <person name="Andreopoulos W."/>
            <person name="Angelini C."/>
            <person name="Antonin V."/>
            <person name="Barry K.W."/>
            <person name="Bougher N.L."/>
            <person name="Buchanan P."/>
            <person name="Buyck B."/>
            <person name="Bense V."/>
            <person name="Catcheside P."/>
            <person name="Chovatia M."/>
            <person name="Cooper J."/>
            <person name="Damon W."/>
            <person name="Desjardin D."/>
            <person name="Finy P."/>
            <person name="Geml J."/>
            <person name="Haridas S."/>
            <person name="Hughes K."/>
            <person name="Justo A."/>
            <person name="Karasinski D."/>
            <person name="Kautmanova I."/>
            <person name="Kiss B."/>
            <person name="Kocsube S."/>
            <person name="Kotiranta H."/>
            <person name="LaButti K.M."/>
            <person name="Lechner B.E."/>
            <person name="Liimatainen K."/>
            <person name="Lipzen A."/>
            <person name="Lukacs Z."/>
            <person name="Mihaltcheva S."/>
            <person name="Morgado L.N."/>
            <person name="Niskanen T."/>
            <person name="Noordeloos M.E."/>
            <person name="Ohm R.A."/>
            <person name="Ortiz-Santana B."/>
            <person name="Ovrebo C."/>
            <person name="Racz N."/>
            <person name="Riley R."/>
            <person name="Savchenko A."/>
            <person name="Shiryaev A."/>
            <person name="Soop K."/>
            <person name="Spirin V."/>
            <person name="Szebenyi C."/>
            <person name="Tomsovsky M."/>
            <person name="Tulloss R.E."/>
            <person name="Uehling J."/>
            <person name="Grigoriev I.V."/>
            <person name="Vagvolgyi C."/>
            <person name="Papp T."/>
            <person name="Martin F.M."/>
            <person name="Miettinen O."/>
            <person name="Hibbett D.S."/>
            <person name="Nagy L.G."/>
        </authorList>
    </citation>
    <scope>NUCLEOTIDE SEQUENCE [LARGE SCALE GENOMIC DNA]</scope>
    <source>
        <strain evidence="2 3">CBS 962.96</strain>
    </source>
</reference>
<organism evidence="2 3">
    <name type="scientific">Dendrothele bispora (strain CBS 962.96)</name>
    <dbReference type="NCBI Taxonomy" id="1314807"/>
    <lineage>
        <taxon>Eukaryota</taxon>
        <taxon>Fungi</taxon>
        <taxon>Dikarya</taxon>
        <taxon>Basidiomycota</taxon>
        <taxon>Agaricomycotina</taxon>
        <taxon>Agaricomycetes</taxon>
        <taxon>Agaricomycetidae</taxon>
        <taxon>Agaricales</taxon>
        <taxon>Agaricales incertae sedis</taxon>
        <taxon>Dendrothele</taxon>
    </lineage>
</organism>
<dbReference type="EMBL" id="ML179496">
    <property type="protein sequence ID" value="THU86466.1"/>
    <property type="molecule type" value="Genomic_DNA"/>
</dbReference>
<protein>
    <submittedName>
        <fullName evidence="2">Uncharacterized protein</fullName>
    </submittedName>
</protein>
<evidence type="ECO:0000256" key="1">
    <source>
        <dbReference type="SAM" id="MobiDB-lite"/>
    </source>
</evidence>
<evidence type="ECO:0000313" key="2">
    <source>
        <dbReference type="EMBL" id="THU86466.1"/>
    </source>
</evidence>
<name>A0A4S8LC34_DENBC</name>
<proteinExistence type="predicted"/>
<dbReference type="AlphaFoldDB" id="A0A4S8LC34"/>
<feature type="region of interest" description="Disordered" evidence="1">
    <location>
        <begin position="223"/>
        <end position="292"/>
    </location>
</feature>
<dbReference type="Proteomes" id="UP000297245">
    <property type="component" value="Unassembled WGS sequence"/>
</dbReference>
<keyword evidence="3" id="KW-1185">Reference proteome</keyword>
<evidence type="ECO:0000313" key="3">
    <source>
        <dbReference type="Proteomes" id="UP000297245"/>
    </source>
</evidence>
<feature type="compositionally biased region" description="Polar residues" evidence="1">
    <location>
        <begin position="247"/>
        <end position="257"/>
    </location>
</feature>
<feature type="region of interest" description="Disordered" evidence="1">
    <location>
        <begin position="33"/>
        <end position="56"/>
    </location>
</feature>
<gene>
    <name evidence="2" type="ORF">K435DRAFT_805085</name>
</gene>
<sequence>MSNREEMEVDDEGGPPSRMHILKEELVGEVTARSESRIGTGAVGSGGLKSSGSRGRVSGQAAVTSRVLAVYLSEHIRTTLNFPGTSTHLHWNYQGRSGALEWDDTKLKGGGGRCQGTVQGYKQAGKVEVGILVQVWAGVLEIVPVSAMRRVPARPSKEVIGTARGDGTTSQLSVRRVPAQHSVRREVQVKAGSTSMGIHQIASNPPTVQGWYTSTGGTNIGLGGTTGVGVGQVNDGTTHTGQGGSGKDTSTGQSSGRRSPVASGSAMGQGHGHVIVDNDDGPAKSKKRKRVL</sequence>